<comment type="caution">
    <text evidence="2">The sequence shown here is derived from an EMBL/GenBank/DDBJ whole genome shotgun (WGS) entry which is preliminary data.</text>
</comment>
<keyword evidence="3" id="KW-1185">Reference proteome</keyword>
<feature type="region of interest" description="Disordered" evidence="1">
    <location>
        <begin position="41"/>
        <end position="80"/>
    </location>
</feature>
<dbReference type="AlphaFoldDB" id="A0A8H3WXY5"/>
<gene>
    <name evidence="2" type="ORF">F8M41_013810</name>
</gene>
<protein>
    <submittedName>
        <fullName evidence="2">Uncharacterized protein</fullName>
    </submittedName>
</protein>
<dbReference type="EMBL" id="WTPW01002803">
    <property type="protein sequence ID" value="KAF0365663.1"/>
    <property type="molecule type" value="Genomic_DNA"/>
</dbReference>
<evidence type="ECO:0000256" key="1">
    <source>
        <dbReference type="SAM" id="MobiDB-lite"/>
    </source>
</evidence>
<sequence length="80" mass="9167">MNPQETTTIDMTDLLDYYLEELTEMERYFHFEENIAESFAQASSTSKGKEVEEAPTDQIHADSEEDNNDDMLVNINNGTV</sequence>
<evidence type="ECO:0000313" key="2">
    <source>
        <dbReference type="EMBL" id="KAF0365663.1"/>
    </source>
</evidence>
<organism evidence="2 3">
    <name type="scientific">Gigaspora margarita</name>
    <dbReference type="NCBI Taxonomy" id="4874"/>
    <lineage>
        <taxon>Eukaryota</taxon>
        <taxon>Fungi</taxon>
        <taxon>Fungi incertae sedis</taxon>
        <taxon>Mucoromycota</taxon>
        <taxon>Glomeromycotina</taxon>
        <taxon>Glomeromycetes</taxon>
        <taxon>Diversisporales</taxon>
        <taxon>Gigasporaceae</taxon>
        <taxon>Gigaspora</taxon>
    </lineage>
</organism>
<proteinExistence type="predicted"/>
<evidence type="ECO:0000313" key="3">
    <source>
        <dbReference type="Proteomes" id="UP000439903"/>
    </source>
</evidence>
<accession>A0A8H3WXY5</accession>
<reference evidence="2 3" key="1">
    <citation type="journal article" date="2019" name="Environ. Microbiol.">
        <title>At the nexus of three kingdoms: the genome of the mycorrhizal fungus Gigaspora margarita provides insights into plant, endobacterial and fungal interactions.</title>
        <authorList>
            <person name="Venice F."/>
            <person name="Ghignone S."/>
            <person name="Salvioli di Fossalunga A."/>
            <person name="Amselem J."/>
            <person name="Novero M."/>
            <person name="Xianan X."/>
            <person name="Sedzielewska Toro K."/>
            <person name="Morin E."/>
            <person name="Lipzen A."/>
            <person name="Grigoriev I.V."/>
            <person name="Henrissat B."/>
            <person name="Martin F.M."/>
            <person name="Bonfante P."/>
        </authorList>
    </citation>
    <scope>NUCLEOTIDE SEQUENCE [LARGE SCALE GENOMIC DNA]</scope>
    <source>
        <strain evidence="2 3">BEG34</strain>
    </source>
</reference>
<dbReference type="Proteomes" id="UP000439903">
    <property type="component" value="Unassembled WGS sequence"/>
</dbReference>
<name>A0A8H3WXY5_GIGMA</name>